<keyword evidence="4 9" id="KW-0762">Sugar transport</keyword>
<evidence type="ECO:0000313" key="10">
    <source>
        <dbReference type="Proteomes" id="UP000807850"/>
    </source>
</evidence>
<evidence type="ECO:0000256" key="4">
    <source>
        <dbReference type="ARBA" id="ARBA00022597"/>
    </source>
</evidence>
<protein>
    <submittedName>
        <fullName evidence="9">PTS sugar transporter subunit IIB</fullName>
    </submittedName>
</protein>
<dbReference type="GO" id="GO:0008982">
    <property type="term" value="F:protein-N(PI)-phosphohistidine-sugar phosphotransferase activity"/>
    <property type="evidence" value="ECO:0007669"/>
    <property type="project" value="InterPro"/>
</dbReference>
<sequence>MSWVLARVDDRLIHGQVVVAWGRHLRPKRIWVADDAAAANAWERDLLATAAPEVDVRVVTVAEMAAVHAGEAAAPGAAFLIVRNLESARALVEAGAAIAAFNLGGLHYAPGKAKVNEYVYLDDADRAAARALIARGIALDVQDVPQARATPLAALDPASARA</sequence>
<dbReference type="EMBL" id="JACQAY010000258">
    <property type="protein sequence ID" value="MBI3540170.1"/>
    <property type="molecule type" value="Genomic_DNA"/>
</dbReference>
<comment type="caution">
    <text evidence="9">The sequence shown here is derived from an EMBL/GenBank/DDBJ whole genome shotgun (WGS) entry which is preliminary data.</text>
</comment>
<feature type="domain" description="PTS EIIB type-4" evidence="8">
    <location>
        <begin position="1"/>
        <end position="162"/>
    </location>
</feature>
<evidence type="ECO:0000313" key="9">
    <source>
        <dbReference type="EMBL" id="MBI3540170.1"/>
    </source>
</evidence>
<dbReference type="InterPro" id="IPR004720">
    <property type="entry name" value="PTS_IIB_sorbose-sp"/>
</dbReference>
<dbReference type="PROSITE" id="PS51101">
    <property type="entry name" value="PTS_EIIB_TYPE_4"/>
    <property type="match status" value="1"/>
</dbReference>
<evidence type="ECO:0000256" key="1">
    <source>
        <dbReference type="ARBA" id="ARBA00004496"/>
    </source>
</evidence>
<gene>
    <name evidence="9" type="ORF">HY076_07850</name>
</gene>
<dbReference type="Gene3D" id="3.40.35.10">
    <property type="entry name" value="Phosphotransferase system, sorbose subfamily IIB component"/>
    <property type="match status" value="1"/>
</dbReference>
<dbReference type="InterPro" id="IPR036667">
    <property type="entry name" value="PTS_IIB_sorbose-sp_sf"/>
</dbReference>
<keyword evidence="2" id="KW-0813">Transport</keyword>
<name>A0A9D6QKC9_UNCEI</name>
<keyword evidence="6" id="KW-0598">Phosphotransferase system</keyword>
<dbReference type="GO" id="GO:0016301">
    <property type="term" value="F:kinase activity"/>
    <property type="evidence" value="ECO:0007669"/>
    <property type="project" value="UniProtKB-KW"/>
</dbReference>
<evidence type="ECO:0000259" key="8">
    <source>
        <dbReference type="PROSITE" id="PS51101"/>
    </source>
</evidence>
<evidence type="ECO:0000256" key="2">
    <source>
        <dbReference type="ARBA" id="ARBA00022448"/>
    </source>
</evidence>
<keyword evidence="5" id="KW-0808">Transferase</keyword>
<comment type="subcellular location">
    <subcellularLocation>
        <location evidence="1">Cytoplasm</location>
    </subcellularLocation>
</comment>
<evidence type="ECO:0000256" key="5">
    <source>
        <dbReference type="ARBA" id="ARBA00022679"/>
    </source>
</evidence>
<reference evidence="9" key="1">
    <citation type="submission" date="2020-07" db="EMBL/GenBank/DDBJ databases">
        <title>Huge and variable diversity of episymbiotic CPR bacteria and DPANN archaea in groundwater ecosystems.</title>
        <authorList>
            <person name="He C.Y."/>
            <person name="Keren R."/>
            <person name="Whittaker M."/>
            <person name="Farag I.F."/>
            <person name="Doudna J."/>
            <person name="Cate J.H.D."/>
            <person name="Banfield J.F."/>
        </authorList>
    </citation>
    <scope>NUCLEOTIDE SEQUENCE</scope>
    <source>
        <strain evidence="9">NC_groundwater_928_Pr1_S-0.2um_72_17</strain>
    </source>
</reference>
<keyword evidence="7" id="KW-0418">Kinase</keyword>
<dbReference type="AlphaFoldDB" id="A0A9D6QKC9"/>
<evidence type="ECO:0000256" key="6">
    <source>
        <dbReference type="ARBA" id="ARBA00022683"/>
    </source>
</evidence>
<accession>A0A9D6QKC9</accession>
<dbReference type="GO" id="GO:0009401">
    <property type="term" value="P:phosphoenolpyruvate-dependent sugar phosphotransferase system"/>
    <property type="evidence" value="ECO:0007669"/>
    <property type="project" value="UniProtKB-KW"/>
</dbReference>
<organism evidence="9 10">
    <name type="scientific">Eiseniibacteriota bacterium</name>
    <dbReference type="NCBI Taxonomy" id="2212470"/>
    <lineage>
        <taxon>Bacteria</taxon>
        <taxon>Candidatus Eiseniibacteriota</taxon>
    </lineage>
</organism>
<dbReference type="SUPFAM" id="SSF52728">
    <property type="entry name" value="PTS IIb component"/>
    <property type="match status" value="1"/>
</dbReference>
<proteinExistence type="predicted"/>
<dbReference type="GO" id="GO:0005737">
    <property type="term" value="C:cytoplasm"/>
    <property type="evidence" value="ECO:0007669"/>
    <property type="project" value="UniProtKB-SubCell"/>
</dbReference>
<dbReference type="Pfam" id="PF03830">
    <property type="entry name" value="PTSIIB_sorb"/>
    <property type="match status" value="1"/>
</dbReference>
<evidence type="ECO:0000256" key="3">
    <source>
        <dbReference type="ARBA" id="ARBA00022490"/>
    </source>
</evidence>
<evidence type="ECO:0000256" key="7">
    <source>
        <dbReference type="ARBA" id="ARBA00022777"/>
    </source>
</evidence>
<keyword evidence="3" id="KW-0963">Cytoplasm</keyword>
<dbReference type="Proteomes" id="UP000807850">
    <property type="component" value="Unassembled WGS sequence"/>
</dbReference>